<keyword evidence="2" id="KW-0472">Membrane</keyword>
<keyword evidence="2" id="KW-0812">Transmembrane</keyword>
<feature type="compositionally biased region" description="Low complexity" evidence="1">
    <location>
        <begin position="16"/>
        <end position="44"/>
    </location>
</feature>
<reference evidence="3" key="1">
    <citation type="submission" date="2021-01" db="EMBL/GenBank/DDBJ databases">
        <title>Whole genome shotgun sequence of Actinoplanes cyaneus NBRC 14990.</title>
        <authorList>
            <person name="Komaki H."/>
            <person name="Tamura T."/>
        </authorList>
    </citation>
    <scope>NUCLEOTIDE SEQUENCE</scope>
    <source>
        <strain evidence="3">NBRC 14990</strain>
    </source>
</reference>
<name>A0A919ILX1_9ACTN</name>
<keyword evidence="4" id="KW-1185">Reference proteome</keyword>
<feature type="region of interest" description="Disordered" evidence="1">
    <location>
        <begin position="1"/>
        <end position="114"/>
    </location>
</feature>
<evidence type="ECO:0000313" key="4">
    <source>
        <dbReference type="Proteomes" id="UP000619479"/>
    </source>
</evidence>
<dbReference type="AlphaFoldDB" id="A0A919ILX1"/>
<dbReference type="Proteomes" id="UP000619479">
    <property type="component" value="Unassembled WGS sequence"/>
</dbReference>
<organism evidence="3 4">
    <name type="scientific">Actinoplanes cyaneus</name>
    <dbReference type="NCBI Taxonomy" id="52696"/>
    <lineage>
        <taxon>Bacteria</taxon>
        <taxon>Bacillati</taxon>
        <taxon>Actinomycetota</taxon>
        <taxon>Actinomycetes</taxon>
        <taxon>Micromonosporales</taxon>
        <taxon>Micromonosporaceae</taxon>
        <taxon>Actinoplanes</taxon>
    </lineage>
</organism>
<evidence type="ECO:0000313" key="3">
    <source>
        <dbReference type="EMBL" id="GID68294.1"/>
    </source>
</evidence>
<keyword evidence="2" id="KW-1133">Transmembrane helix</keyword>
<accession>A0A919ILX1</accession>
<gene>
    <name evidence="3" type="ORF">Acy02nite_61750</name>
</gene>
<evidence type="ECO:0000256" key="1">
    <source>
        <dbReference type="SAM" id="MobiDB-lite"/>
    </source>
</evidence>
<feature type="transmembrane region" description="Helical" evidence="2">
    <location>
        <begin position="154"/>
        <end position="178"/>
    </location>
</feature>
<feature type="compositionally biased region" description="Pro residues" evidence="1">
    <location>
        <begin position="71"/>
        <end position="87"/>
    </location>
</feature>
<proteinExistence type="predicted"/>
<comment type="caution">
    <text evidence="3">The sequence shown here is derived from an EMBL/GenBank/DDBJ whole genome shotgun (WGS) entry which is preliminary data.</text>
</comment>
<evidence type="ECO:0000256" key="2">
    <source>
        <dbReference type="SAM" id="Phobius"/>
    </source>
</evidence>
<dbReference type="EMBL" id="BOMH01000045">
    <property type="protein sequence ID" value="GID68294.1"/>
    <property type="molecule type" value="Genomic_DNA"/>
</dbReference>
<sequence length="390" mass="40233">MSVDGTGAAPGGGGTPDPASSSPDPASSSSAGPAPDPTSATPASPTGPPAPGSSSPAPASEWARPAEGAATPPPVEAWAPPVPPPNDQPAQLFPFPQPPPAADAYPQPGYPAPGYPPPGYPAPGAYPAPGQYAQYPQPGWPPAVAAPPRGRRGLLAGVIVAAVAVIGLLCTGSIYMMAEDQHDSSSADGGFGQEDPFSWPTGLPFPSARPTGEPAPESTGPQPAASPAKDIYDLNAVCDDNAFFPDAPKHAGKAPHPVALLIKDGENAVRWNNRTYYLDDIGTGKAAENTWGPNSPAKVQLAACLDRTSAGSKLRTCKYDEPDPDTLTLYRASWRLRVFEVATRKQLLDKKLASNETACPFSVLVGPDKKIYAEVSDHTLVSTLKSLVTK</sequence>
<feature type="region of interest" description="Disordered" evidence="1">
    <location>
        <begin position="182"/>
        <end position="228"/>
    </location>
</feature>
<protein>
    <submittedName>
        <fullName evidence="3">Uncharacterized protein</fullName>
    </submittedName>
</protein>